<dbReference type="CDD" id="cd06455">
    <property type="entry name" value="M3A_TOP"/>
    <property type="match status" value="1"/>
</dbReference>
<evidence type="ECO:0000256" key="8">
    <source>
        <dbReference type="ARBA" id="ARBA00023049"/>
    </source>
</evidence>
<keyword evidence="11" id="KW-1185">Reference proteome</keyword>
<evidence type="ECO:0000256" key="2">
    <source>
        <dbReference type="ARBA" id="ARBA00006040"/>
    </source>
</evidence>
<dbReference type="InterPro" id="IPR024080">
    <property type="entry name" value="Neurolysin/TOP_N"/>
</dbReference>
<dbReference type="PANTHER" id="PTHR11804">
    <property type="entry name" value="PROTEASE M3 THIMET OLIGOPEPTIDASE-RELATED"/>
    <property type="match status" value="1"/>
</dbReference>
<proteinExistence type="inferred from homology"/>
<comment type="similarity">
    <text evidence="2 9">Belongs to the peptidase M3 family.</text>
</comment>
<protein>
    <submittedName>
        <fullName evidence="12">Thimet oligopeptidase-like</fullName>
    </submittedName>
</protein>
<keyword evidence="5 9" id="KW-0479">Metal-binding</keyword>
<evidence type="ECO:0000313" key="12">
    <source>
        <dbReference type="RefSeq" id="XP_031561619.1"/>
    </source>
</evidence>
<dbReference type="GO" id="GO:0006518">
    <property type="term" value="P:peptide metabolic process"/>
    <property type="evidence" value="ECO:0007669"/>
    <property type="project" value="TreeGrafter"/>
</dbReference>
<evidence type="ECO:0000256" key="5">
    <source>
        <dbReference type="ARBA" id="ARBA00022723"/>
    </source>
</evidence>
<dbReference type="InParanoid" id="A0A6P8HZ08"/>
<organism evidence="11 12">
    <name type="scientific">Actinia tenebrosa</name>
    <name type="common">Australian red waratah sea anemone</name>
    <dbReference type="NCBI Taxonomy" id="6105"/>
    <lineage>
        <taxon>Eukaryota</taxon>
        <taxon>Metazoa</taxon>
        <taxon>Cnidaria</taxon>
        <taxon>Anthozoa</taxon>
        <taxon>Hexacorallia</taxon>
        <taxon>Actiniaria</taxon>
        <taxon>Actiniidae</taxon>
        <taxon>Actinia</taxon>
    </lineage>
</organism>
<dbReference type="Pfam" id="PF01432">
    <property type="entry name" value="Peptidase_M3"/>
    <property type="match status" value="1"/>
</dbReference>
<dbReference type="InterPro" id="IPR001567">
    <property type="entry name" value="Pept_M3A_M3B_dom"/>
</dbReference>
<evidence type="ECO:0000259" key="10">
    <source>
        <dbReference type="Pfam" id="PF01432"/>
    </source>
</evidence>
<dbReference type="GO" id="GO:0006508">
    <property type="term" value="P:proteolysis"/>
    <property type="evidence" value="ECO:0007669"/>
    <property type="project" value="UniProtKB-KW"/>
</dbReference>
<evidence type="ECO:0000256" key="6">
    <source>
        <dbReference type="ARBA" id="ARBA00022801"/>
    </source>
</evidence>
<name>A0A6P8HZ08_ACTTE</name>
<keyword evidence="6 9" id="KW-0378">Hydrolase</keyword>
<dbReference type="FunFam" id="1.20.1050.40:FF:000001">
    <property type="entry name" value="Thimet oligopeptidase 1"/>
    <property type="match status" value="1"/>
</dbReference>
<comment type="subcellular location">
    <subcellularLocation>
        <location evidence="1">Cytoplasm</location>
    </subcellularLocation>
</comment>
<dbReference type="InterPro" id="IPR045090">
    <property type="entry name" value="Pept_M3A_M3B"/>
</dbReference>
<feature type="domain" description="Peptidase M3A/M3B catalytic" evidence="10">
    <location>
        <begin position="214"/>
        <end position="662"/>
    </location>
</feature>
<dbReference type="FunCoup" id="A0A6P8HZ08">
    <property type="interactions" value="1944"/>
</dbReference>
<keyword evidence="3" id="KW-0963">Cytoplasm</keyword>
<accession>A0A6P8HZ08</accession>
<gene>
    <name evidence="12" type="primary">LOC116297513</name>
</gene>
<dbReference type="Gene3D" id="1.10.1370.10">
    <property type="entry name" value="Neurolysin, domain 3"/>
    <property type="match status" value="1"/>
</dbReference>
<sequence length="665" mass="76180">MAEYFVEDVAFQWNLTPEDIAKRTDEVIERSRKVYDSVGALKPGEVTLESCLQALANNEREYSNSKAELEFLQHVSTDKEVRKASTEADRKISEFDVEMSMRKDIFDNLVALQEKNQAPMSSETKRLLERLIKLGKRNGLHLPSDVQDEIKAIKKKQSEISINFNSNLNEENTKLSFGLEELTGLPEDFINSLEKDEQGKFILTLKYPHYIPCMRKASNPETRRKMEYAFNRRCIEENTKILEELVELRQKMADLLGYPTHASYILEMRMAKTSKAVADFLSELATRLEPLAQDELKALLKLKEEECESLGYKFDGKINYWDMKYYMTLVEEKNYAVEHDKLKEYFPMDVVTKGLLDIYQDLLGLNFEEVEKPHVWHEDVQLFSVKEKATSNIIGYFYLDLFPREGKFSHAACFGLKPGCLRSDGKRQLSIAAMEANFTRPTEDKPSLLTHNEVETFFHEFGHVMHQICAKSEYALFSGTNVERDFVEAPSQMLENWCWEPEPLRRMSAHYKDGSAIPDDMLAKLIASRNANAGLFNLRQILLGTFDQTIHTSPKVNTADVYAELSSKILHIAATPGTNMSASFGHLAGGYDAQYYGYLWSEVFCMDMFYSRFKKEGIMNPKVGVDYKTCILQPGGSIDASDMLKNFLGRDPNQDAFLISKGLKV</sequence>
<evidence type="ECO:0000256" key="9">
    <source>
        <dbReference type="RuleBase" id="RU003435"/>
    </source>
</evidence>
<dbReference type="FunFam" id="3.40.390.10:FF:000006">
    <property type="entry name" value="Thimet oligopeptidase 1"/>
    <property type="match status" value="1"/>
</dbReference>
<dbReference type="AlphaFoldDB" id="A0A6P8HZ08"/>
<dbReference type="OrthoDB" id="534666at2759"/>
<reference evidence="12" key="1">
    <citation type="submission" date="2025-08" db="UniProtKB">
        <authorList>
            <consortium name="RefSeq"/>
        </authorList>
    </citation>
    <scope>IDENTIFICATION</scope>
    <source>
        <tissue evidence="12">Tentacle</tissue>
    </source>
</reference>
<evidence type="ECO:0000256" key="7">
    <source>
        <dbReference type="ARBA" id="ARBA00022833"/>
    </source>
</evidence>
<comment type="cofactor">
    <cofactor evidence="9">
        <name>Zn(2+)</name>
        <dbReference type="ChEBI" id="CHEBI:29105"/>
    </cofactor>
    <text evidence="9">Binds 1 zinc ion.</text>
</comment>
<dbReference type="GO" id="GO:0005758">
    <property type="term" value="C:mitochondrial intermembrane space"/>
    <property type="evidence" value="ECO:0007669"/>
    <property type="project" value="TreeGrafter"/>
</dbReference>
<dbReference type="KEGG" id="aten:116297513"/>
<dbReference type="Proteomes" id="UP000515163">
    <property type="component" value="Unplaced"/>
</dbReference>
<dbReference type="GO" id="GO:0004222">
    <property type="term" value="F:metalloendopeptidase activity"/>
    <property type="evidence" value="ECO:0007669"/>
    <property type="project" value="InterPro"/>
</dbReference>
<keyword evidence="7 9" id="KW-0862">Zinc</keyword>
<dbReference type="GeneID" id="116297513"/>
<dbReference type="Gene3D" id="3.40.390.10">
    <property type="entry name" value="Collagenase (Catalytic Domain)"/>
    <property type="match status" value="1"/>
</dbReference>
<keyword evidence="8 9" id="KW-0482">Metalloprotease</keyword>
<evidence type="ECO:0000313" key="11">
    <source>
        <dbReference type="Proteomes" id="UP000515163"/>
    </source>
</evidence>
<dbReference type="GO" id="GO:0046872">
    <property type="term" value="F:metal ion binding"/>
    <property type="evidence" value="ECO:0007669"/>
    <property type="project" value="UniProtKB-UniRule"/>
</dbReference>
<keyword evidence="4 9" id="KW-0645">Protease</keyword>
<evidence type="ECO:0000256" key="3">
    <source>
        <dbReference type="ARBA" id="ARBA00022490"/>
    </source>
</evidence>
<evidence type="ECO:0000256" key="1">
    <source>
        <dbReference type="ARBA" id="ARBA00004496"/>
    </source>
</evidence>
<dbReference type="SUPFAM" id="SSF55486">
    <property type="entry name" value="Metalloproteases ('zincins'), catalytic domain"/>
    <property type="match status" value="1"/>
</dbReference>
<dbReference type="InterPro" id="IPR024079">
    <property type="entry name" value="MetalloPept_cat_dom_sf"/>
</dbReference>
<dbReference type="RefSeq" id="XP_031561619.1">
    <property type="nucleotide sequence ID" value="XM_031705759.1"/>
</dbReference>
<dbReference type="InterPro" id="IPR024077">
    <property type="entry name" value="Neurolysin/TOP_dom2"/>
</dbReference>
<dbReference type="PANTHER" id="PTHR11804:SF84">
    <property type="entry name" value="SACCHAROLYSIN"/>
    <property type="match status" value="1"/>
</dbReference>
<evidence type="ECO:0000256" key="4">
    <source>
        <dbReference type="ARBA" id="ARBA00022670"/>
    </source>
</evidence>
<dbReference type="Gene3D" id="1.20.1050.40">
    <property type="entry name" value="Endopeptidase. Chain P, domain 1"/>
    <property type="match status" value="1"/>
</dbReference>